<dbReference type="EMBL" id="CAMGYJ010000003">
    <property type="protein sequence ID" value="CAI0392237.1"/>
    <property type="molecule type" value="Genomic_DNA"/>
</dbReference>
<dbReference type="InterPro" id="IPR044839">
    <property type="entry name" value="NDR1-like"/>
</dbReference>
<dbReference type="PANTHER" id="PTHR31234:SF2">
    <property type="entry name" value="OS05G0199100 PROTEIN"/>
    <property type="match status" value="1"/>
</dbReference>
<dbReference type="Proteomes" id="UP001154282">
    <property type="component" value="Unassembled WGS sequence"/>
</dbReference>
<feature type="domain" description="Late embryogenesis abundant protein LEA-2 subgroup" evidence="7">
    <location>
        <begin position="124"/>
        <end position="228"/>
    </location>
</feature>
<keyword evidence="2 6" id="KW-0812">Transmembrane</keyword>
<dbReference type="AlphaFoldDB" id="A0AAV0I3I5"/>
<evidence type="ECO:0000256" key="3">
    <source>
        <dbReference type="ARBA" id="ARBA00022989"/>
    </source>
</evidence>
<reference evidence="8" key="1">
    <citation type="submission" date="2022-08" db="EMBL/GenBank/DDBJ databases">
        <authorList>
            <person name="Gutierrez-Valencia J."/>
        </authorList>
    </citation>
    <scope>NUCLEOTIDE SEQUENCE</scope>
</reference>
<keyword evidence="3 6" id="KW-1133">Transmembrane helix</keyword>
<evidence type="ECO:0000256" key="2">
    <source>
        <dbReference type="ARBA" id="ARBA00022692"/>
    </source>
</evidence>
<keyword evidence="9" id="KW-1185">Reference proteome</keyword>
<evidence type="ECO:0000256" key="6">
    <source>
        <dbReference type="SAM" id="Phobius"/>
    </source>
</evidence>
<organism evidence="8 9">
    <name type="scientific">Linum tenue</name>
    <dbReference type="NCBI Taxonomy" id="586396"/>
    <lineage>
        <taxon>Eukaryota</taxon>
        <taxon>Viridiplantae</taxon>
        <taxon>Streptophyta</taxon>
        <taxon>Embryophyta</taxon>
        <taxon>Tracheophyta</taxon>
        <taxon>Spermatophyta</taxon>
        <taxon>Magnoliopsida</taxon>
        <taxon>eudicotyledons</taxon>
        <taxon>Gunneridae</taxon>
        <taxon>Pentapetalae</taxon>
        <taxon>rosids</taxon>
        <taxon>fabids</taxon>
        <taxon>Malpighiales</taxon>
        <taxon>Linaceae</taxon>
        <taxon>Linum</taxon>
    </lineage>
</organism>
<keyword evidence="4 6" id="KW-0472">Membrane</keyword>
<evidence type="ECO:0000259" key="7">
    <source>
        <dbReference type="Pfam" id="PF03168"/>
    </source>
</evidence>
<dbReference type="GO" id="GO:0005886">
    <property type="term" value="C:plasma membrane"/>
    <property type="evidence" value="ECO:0007669"/>
    <property type="project" value="TreeGrafter"/>
</dbReference>
<comment type="subcellular location">
    <subcellularLocation>
        <location evidence="1">Membrane</location>
        <topology evidence="1">Single-pass membrane protein</topology>
    </subcellularLocation>
</comment>
<dbReference type="GO" id="GO:0098542">
    <property type="term" value="P:defense response to other organism"/>
    <property type="evidence" value="ECO:0007669"/>
    <property type="project" value="InterPro"/>
</dbReference>
<feature type="compositionally biased region" description="Low complexity" evidence="5">
    <location>
        <begin position="11"/>
        <end position="21"/>
    </location>
</feature>
<feature type="region of interest" description="Disordered" evidence="5">
    <location>
        <begin position="1"/>
        <end position="21"/>
    </location>
</feature>
<dbReference type="PANTHER" id="PTHR31234">
    <property type="entry name" value="LATE EMBRYOGENESIS ABUNDANT (LEA) HYDROXYPROLINE-RICH GLYCOPROTEIN FAMILY"/>
    <property type="match status" value="1"/>
</dbReference>
<dbReference type="InterPro" id="IPR004864">
    <property type="entry name" value="LEA_2"/>
</dbReference>
<evidence type="ECO:0000313" key="9">
    <source>
        <dbReference type="Proteomes" id="UP001154282"/>
    </source>
</evidence>
<accession>A0AAV0I3I5</accession>
<evidence type="ECO:0000313" key="8">
    <source>
        <dbReference type="EMBL" id="CAI0392237.1"/>
    </source>
</evidence>
<dbReference type="Pfam" id="PF03168">
    <property type="entry name" value="LEA_2"/>
    <property type="match status" value="1"/>
</dbReference>
<evidence type="ECO:0000256" key="5">
    <source>
        <dbReference type="SAM" id="MobiDB-lite"/>
    </source>
</evidence>
<gene>
    <name evidence="8" type="ORF">LITE_LOCUS7465</name>
</gene>
<comment type="caution">
    <text evidence="8">The sequence shown here is derived from an EMBL/GenBank/DDBJ whole genome shotgun (WGS) entry which is preliminary data.</text>
</comment>
<name>A0AAV0I3I5_9ROSI</name>
<proteinExistence type="predicted"/>
<evidence type="ECO:0000256" key="1">
    <source>
        <dbReference type="ARBA" id="ARBA00004167"/>
    </source>
</evidence>
<protein>
    <recommendedName>
        <fullName evidence="7">Late embryogenesis abundant protein LEA-2 subgroup domain-containing protein</fullName>
    </recommendedName>
</protein>
<evidence type="ECO:0000256" key="4">
    <source>
        <dbReference type="ARBA" id="ARBA00023136"/>
    </source>
</evidence>
<sequence>MADRVYPAKPPAAAAAAPPTTTAAPGAAPAFPATKAQLYGANRPAYRPQPQRKFRRSRRSCCCCLCFWITLIILSLLLLAAIAGAAVYVIYRPHRPDFTVSGIKISTLNVTSSSQLASNIAVNITARNPNKKIVFTYNPIDISVFSAADGGVSLGTAKVPAFVHGAKNTTVLKAAISGGQQLDDAAAKKLRGELKGKNGVALRIRADTKVKVKMGGLKTPKVAIRVVCSGIKATAPTGKSPTTGSVAGADCKVDLRVKIWKWTF</sequence>
<feature type="transmembrane region" description="Helical" evidence="6">
    <location>
        <begin position="62"/>
        <end position="91"/>
    </location>
</feature>